<sequence>MGLCVSKDCGRKLGGGATVCKSRYPDPPSFNSFLNCPAAAVAGASSSSSPLTPRASSRPAAGNLGHVSSQVGAQKKKKTKPAVEGTKNGVTVSVATADWSARDSVFEKIAVSELEEGAKPLEHHPTGMSEEQFRDAKKRPTRCNGMVSTHQSSVIATPLVEGPRSNVSGQEMISSLRIQLEQGLSSQRRPVELRRKDARPRREDATPLCENSVSLDLPSPVMGSSEQQQLGESKECALDRVPYKAASGKLLQGKIGVEKEHIKRLPLKPLNSNVYYVHDVPIIKMLPQAADDNVNDSSGAIDDQSLALATVQLEFTSDGGSKTERELEKSLKHESCAATNVCEAEDQDEGVCKSADREEALQSSSPVIKMTHDNLVSGTMAQVDGQEASAAKDSQQFSDDKFILECQELLTEDASLPGSAAASSPTVKDQVLNPSGPVPSEDSVLQCVEVNMPAEKLDFVSSNLVVSSKILEEVKASHRESAEAAGANAKPRDIPTHVADNCLEDEEKRKMVHHHHLNYLIETRDVEEVSGDQAEYIEIVLNAELGGSLTKMGAHSNKSAEKFNQQKEAGLSEGVEPRRVQGETMDPYIDSEMILTRVGEDCHIQAEAGRVTKHLENSTKEHELDVRHPDGDAERNLMIVDSRVASICGFDVENLQVEGQSPAFKQLQGVTEEPHHVTIEQHPTLQDEMEKETLPSEVLLMGTSAESKMEINAPLLWIPEITPNVPDCFTAGNQIPAALEQQDDGHFPTKDVPDVHVDSRESEVDARLQISNDSVALQKLVQTSDTGQLDSDAQASSTYSSEGSTEVPQIVKAFHEAEKLPEHFMASFAEICNAENDNVGYSDLATYSPTHTFLKHTMTSSKDSTDIDIVPSLNLPNEDVRGNEEAAVRYDHLNDHASEYNVADPLGVLTPTHSNPQLSRDTSPDTSAASTPYQLTSHLLPVTLTAEEIAEIWGEFGESLAPYSTPSTP</sequence>
<feature type="compositionally biased region" description="Polar residues" evidence="1">
    <location>
        <begin position="911"/>
        <end position="931"/>
    </location>
</feature>
<feature type="region of interest" description="Disordered" evidence="1">
    <location>
        <begin position="415"/>
        <end position="439"/>
    </location>
</feature>
<reference evidence="2" key="1">
    <citation type="submission" date="2024-02" db="EMBL/GenBank/DDBJ databases">
        <authorList>
            <consortium name="ELIXIR-Norway"/>
            <consortium name="Elixir Norway"/>
        </authorList>
    </citation>
    <scope>NUCLEOTIDE SEQUENCE</scope>
</reference>
<feature type="compositionally biased region" description="Basic and acidic residues" evidence="1">
    <location>
        <begin position="189"/>
        <end position="205"/>
    </location>
</feature>
<feature type="compositionally biased region" description="Low complexity" evidence="1">
    <location>
        <begin position="415"/>
        <end position="425"/>
    </location>
</feature>
<protein>
    <submittedName>
        <fullName evidence="2">Uncharacterized protein</fullName>
    </submittedName>
</protein>
<feature type="compositionally biased region" description="Low complexity" evidence="1">
    <location>
        <begin position="43"/>
        <end position="61"/>
    </location>
</feature>
<evidence type="ECO:0000313" key="3">
    <source>
        <dbReference type="Proteomes" id="UP001497512"/>
    </source>
</evidence>
<feature type="region of interest" description="Disordered" evidence="1">
    <location>
        <begin position="43"/>
        <end position="85"/>
    </location>
</feature>
<name>A0ABP0UTY1_9BRYO</name>
<evidence type="ECO:0000313" key="2">
    <source>
        <dbReference type="EMBL" id="CAK9228709.1"/>
    </source>
</evidence>
<dbReference type="EMBL" id="OZ019898">
    <property type="protein sequence ID" value="CAK9228709.1"/>
    <property type="molecule type" value="Genomic_DNA"/>
</dbReference>
<dbReference type="Proteomes" id="UP001497512">
    <property type="component" value="Chromosome 6"/>
</dbReference>
<accession>A0ABP0UTY1</accession>
<organism evidence="2 3">
    <name type="scientific">Sphagnum troendelagicum</name>
    <dbReference type="NCBI Taxonomy" id="128251"/>
    <lineage>
        <taxon>Eukaryota</taxon>
        <taxon>Viridiplantae</taxon>
        <taxon>Streptophyta</taxon>
        <taxon>Embryophyta</taxon>
        <taxon>Bryophyta</taxon>
        <taxon>Sphagnophytina</taxon>
        <taxon>Sphagnopsida</taxon>
        <taxon>Sphagnales</taxon>
        <taxon>Sphagnaceae</taxon>
        <taxon>Sphagnum</taxon>
    </lineage>
</organism>
<gene>
    <name evidence="2" type="ORF">CSSPTR1EN2_LOCUS19349</name>
</gene>
<evidence type="ECO:0000256" key="1">
    <source>
        <dbReference type="SAM" id="MobiDB-lite"/>
    </source>
</evidence>
<feature type="region of interest" description="Disordered" evidence="1">
    <location>
        <begin position="905"/>
        <end position="931"/>
    </location>
</feature>
<proteinExistence type="predicted"/>
<feature type="region of interest" description="Disordered" evidence="1">
    <location>
        <begin position="184"/>
        <end position="225"/>
    </location>
</feature>
<feature type="region of interest" description="Disordered" evidence="1">
    <location>
        <begin position="783"/>
        <end position="805"/>
    </location>
</feature>
<keyword evidence="3" id="KW-1185">Reference proteome</keyword>